<evidence type="ECO:0000313" key="1">
    <source>
        <dbReference type="EMBL" id="GFH17929.1"/>
    </source>
</evidence>
<gene>
    <name evidence="1" type="ORF">HaLaN_14654</name>
</gene>
<keyword evidence="2" id="KW-1185">Reference proteome</keyword>
<dbReference type="Proteomes" id="UP000485058">
    <property type="component" value="Unassembled WGS sequence"/>
</dbReference>
<protein>
    <submittedName>
        <fullName evidence="1">Uncharacterized protein</fullName>
    </submittedName>
</protein>
<name>A0A699ZEY0_HAELA</name>
<accession>A0A699ZEY0</accession>
<evidence type="ECO:0000313" key="2">
    <source>
        <dbReference type="Proteomes" id="UP000485058"/>
    </source>
</evidence>
<comment type="caution">
    <text evidence="1">The sequence shown here is derived from an EMBL/GenBank/DDBJ whole genome shotgun (WGS) entry which is preliminary data.</text>
</comment>
<reference evidence="1 2" key="1">
    <citation type="submission" date="2020-02" db="EMBL/GenBank/DDBJ databases">
        <title>Draft genome sequence of Haematococcus lacustris strain NIES-144.</title>
        <authorList>
            <person name="Morimoto D."/>
            <person name="Nakagawa S."/>
            <person name="Yoshida T."/>
            <person name="Sawayama S."/>
        </authorList>
    </citation>
    <scope>NUCLEOTIDE SEQUENCE [LARGE SCALE GENOMIC DNA]</scope>
    <source>
        <strain evidence="1 2">NIES-144</strain>
    </source>
</reference>
<dbReference type="EMBL" id="BLLF01001224">
    <property type="protein sequence ID" value="GFH17929.1"/>
    <property type="molecule type" value="Genomic_DNA"/>
</dbReference>
<dbReference type="AlphaFoldDB" id="A0A699ZEY0"/>
<sequence length="73" mass="7817">MAAACATLAMHGRRHRAGADRRAHTNDNLSPAIAATDTNHTSSLHTPLILTAPLLVNQLEAFSSPTKPNSRYL</sequence>
<organism evidence="1 2">
    <name type="scientific">Haematococcus lacustris</name>
    <name type="common">Green alga</name>
    <name type="synonym">Haematococcus pluvialis</name>
    <dbReference type="NCBI Taxonomy" id="44745"/>
    <lineage>
        <taxon>Eukaryota</taxon>
        <taxon>Viridiplantae</taxon>
        <taxon>Chlorophyta</taxon>
        <taxon>core chlorophytes</taxon>
        <taxon>Chlorophyceae</taxon>
        <taxon>CS clade</taxon>
        <taxon>Chlamydomonadales</taxon>
        <taxon>Haematococcaceae</taxon>
        <taxon>Haematococcus</taxon>
    </lineage>
</organism>
<proteinExistence type="predicted"/>